<dbReference type="GO" id="GO:0005829">
    <property type="term" value="C:cytosol"/>
    <property type="evidence" value="ECO:0007669"/>
    <property type="project" value="TreeGrafter"/>
</dbReference>
<accession>A0A7M1R2T5</accession>
<evidence type="ECO:0000256" key="1">
    <source>
        <dbReference type="SAM" id="Phobius"/>
    </source>
</evidence>
<dbReference type="InterPro" id="IPR027417">
    <property type="entry name" value="P-loop_NTPase"/>
</dbReference>
<dbReference type="SUPFAM" id="SSF52540">
    <property type="entry name" value="P-loop containing nucleoside triphosphate hydrolases"/>
    <property type="match status" value="1"/>
</dbReference>
<dbReference type="GO" id="GO:0019843">
    <property type="term" value="F:rRNA binding"/>
    <property type="evidence" value="ECO:0007669"/>
    <property type="project" value="TreeGrafter"/>
</dbReference>
<dbReference type="GO" id="GO:0043024">
    <property type="term" value="F:ribosomal small subunit binding"/>
    <property type="evidence" value="ECO:0007669"/>
    <property type="project" value="TreeGrafter"/>
</dbReference>
<organism evidence="3 4">
    <name type="scientific">Trueperella pecoris</name>
    <dbReference type="NCBI Taxonomy" id="2733571"/>
    <lineage>
        <taxon>Bacteria</taxon>
        <taxon>Bacillati</taxon>
        <taxon>Actinomycetota</taxon>
        <taxon>Actinomycetes</taxon>
        <taxon>Actinomycetales</taxon>
        <taxon>Actinomycetaceae</taxon>
        <taxon>Trueperella</taxon>
    </lineage>
</organism>
<reference evidence="3 4" key="1">
    <citation type="submission" date="2020-10" db="EMBL/GenBank/DDBJ databases">
        <title>Trueperella pecoris sp. nov. isolated from bovine and porcine specimens.</title>
        <authorList>
            <person name="Schoenecker L."/>
            <person name="Schnydrig P."/>
            <person name="Brodard I."/>
            <person name="Thomann A."/>
            <person name="Hemphill A."/>
            <person name="Rodriguez-Campos S."/>
            <person name="Perreten V."/>
            <person name="Jores J."/>
            <person name="Kittl S."/>
        </authorList>
    </citation>
    <scope>NUCLEOTIDE SEQUENCE [LARGE SCALE GENOMIC DNA]</scope>
    <source>
        <strain evidence="3 4">19OD0592</strain>
    </source>
</reference>
<keyword evidence="1" id="KW-1133">Transmembrane helix</keyword>
<keyword evidence="1" id="KW-0812">Transmembrane</keyword>
<dbReference type="PANTHER" id="PTHR42698">
    <property type="entry name" value="GTPASE ERA"/>
    <property type="match status" value="1"/>
</dbReference>
<dbReference type="InterPro" id="IPR006073">
    <property type="entry name" value="GTP-bd"/>
</dbReference>
<keyword evidence="1" id="KW-0472">Membrane</keyword>
<sequence>MSLTEAIGDLHAVKEIVDAKMPSQLGDIGQILDKAVARRALGAQMTIVALAGATGAGKSSLLNALVGNQIAHASAIRPTTSQPLAVSNVPAAEVLDWLEIKERHEAELSHYGPTVLIDLPDIDSTEFVHRQSAQRLASLVDVVVWVLDPQKYADAVVHEDYLSMLSEHAATTIVVLNQADRLDEVTLADVLADASRLAREDGLEVEILPTSATTGRGVETLRRRIDAIVAAKTAADQRLAADIRTASRSMLGRMHADGGRQASTATDVPFEPVASALAVAAGANVVARASADSYRKRARAATGWPLTRWFAKRRIDPLQRLRLDRGPQMTGVADYVSPAQLSAARGKVRAYAEAATSHMPAAWAREARTGIAERTEAFLAGVDATIGNEDVEARRAPAWWLMFNIAQWLAVGVAVAGVLWLALLFFADTLQLQLGTPPAWGIFPLPTIMLGAGLLTGWLLAGLGRFLAERGAARTRARVRARLERAIGSRAEDAILAPLEVERGQYAHVQGLLTGLLQLG</sequence>
<feature type="transmembrane region" description="Helical" evidence="1">
    <location>
        <begin position="447"/>
        <end position="468"/>
    </location>
</feature>
<proteinExistence type="predicted"/>
<dbReference type="EMBL" id="CP063212">
    <property type="protein sequence ID" value="QOR48569.1"/>
    <property type="molecule type" value="Genomic_DNA"/>
</dbReference>
<protein>
    <submittedName>
        <fullName evidence="3">Dynamin family protein</fullName>
    </submittedName>
</protein>
<dbReference type="Pfam" id="PF01926">
    <property type="entry name" value="MMR_HSR1"/>
    <property type="match status" value="1"/>
</dbReference>
<dbReference type="AlphaFoldDB" id="A0A7M1R2T5"/>
<dbReference type="GO" id="GO:0005525">
    <property type="term" value="F:GTP binding"/>
    <property type="evidence" value="ECO:0007669"/>
    <property type="project" value="InterPro"/>
</dbReference>
<evidence type="ECO:0000313" key="3">
    <source>
        <dbReference type="EMBL" id="QOR48569.1"/>
    </source>
</evidence>
<feature type="transmembrane region" description="Helical" evidence="1">
    <location>
        <begin position="405"/>
        <end position="427"/>
    </location>
</feature>
<dbReference type="InterPro" id="IPR005662">
    <property type="entry name" value="GTPase_Era-like"/>
</dbReference>
<dbReference type="RefSeq" id="WP_197555145.1">
    <property type="nucleotide sequence ID" value="NZ_CP063212.1"/>
</dbReference>
<dbReference type="GO" id="GO:0000028">
    <property type="term" value="P:ribosomal small subunit assembly"/>
    <property type="evidence" value="ECO:0007669"/>
    <property type="project" value="TreeGrafter"/>
</dbReference>
<feature type="domain" description="G" evidence="2">
    <location>
        <begin position="48"/>
        <end position="177"/>
    </location>
</feature>
<gene>
    <name evidence="3" type="ORF">INS90_04755</name>
</gene>
<name>A0A7M1R2T5_9ACTO</name>
<dbReference type="Gene3D" id="3.40.50.300">
    <property type="entry name" value="P-loop containing nucleotide triphosphate hydrolases"/>
    <property type="match status" value="1"/>
</dbReference>
<evidence type="ECO:0000313" key="4">
    <source>
        <dbReference type="Proteomes" id="UP000594961"/>
    </source>
</evidence>
<dbReference type="Proteomes" id="UP000594961">
    <property type="component" value="Chromosome"/>
</dbReference>
<dbReference type="PANTHER" id="PTHR42698:SF1">
    <property type="entry name" value="GTPASE ERA, MITOCHONDRIAL"/>
    <property type="match status" value="1"/>
</dbReference>
<evidence type="ECO:0000259" key="2">
    <source>
        <dbReference type="Pfam" id="PF01926"/>
    </source>
</evidence>